<keyword evidence="5" id="KW-1185">Reference proteome</keyword>
<name>A0A2K1ISK1_PHYPA</name>
<dbReference type="PaxDb" id="3218-PP1S85_42V6.1"/>
<keyword evidence="1" id="KW-0732">Signal</keyword>
<feature type="chain" id="PRO_5043158001" description="Bifunctional inhibitor/plant lipid transfer protein/seed storage helical domain-containing protein" evidence="1">
    <location>
        <begin position="27"/>
        <end position="112"/>
    </location>
</feature>
<dbReference type="OrthoDB" id="665742at2759"/>
<protein>
    <recommendedName>
        <fullName evidence="2">Bifunctional inhibitor/plant lipid transfer protein/seed storage helical domain-containing protein</fullName>
    </recommendedName>
</protein>
<reference evidence="4" key="3">
    <citation type="submission" date="2020-12" db="UniProtKB">
        <authorList>
            <consortium name="EnsemblPlants"/>
        </authorList>
    </citation>
    <scope>IDENTIFICATION</scope>
</reference>
<dbReference type="GO" id="GO:0005504">
    <property type="term" value="F:fatty acid binding"/>
    <property type="evidence" value="ECO:0007669"/>
    <property type="project" value="InterPro"/>
</dbReference>
<accession>A0A2K1ISK1</accession>
<feature type="signal peptide" evidence="1">
    <location>
        <begin position="1"/>
        <end position="26"/>
    </location>
</feature>
<dbReference type="Pfam" id="PF00234">
    <property type="entry name" value="Tryp_alpha_amyl"/>
    <property type="match status" value="1"/>
</dbReference>
<evidence type="ECO:0000259" key="2">
    <source>
        <dbReference type="SMART" id="SM00499"/>
    </source>
</evidence>
<dbReference type="PANTHER" id="PTHR33122:SF75">
    <property type="entry name" value="BIFUNCTIONAL INHIBITOR_PLANT LIPID TRANSFER PROTEIN_SEED STORAGE HELICAL DOMAIN-CONTAINING PROTEIN"/>
    <property type="match status" value="1"/>
</dbReference>
<evidence type="ECO:0000313" key="3">
    <source>
        <dbReference type="EMBL" id="PNR32238.1"/>
    </source>
</evidence>
<dbReference type="Gramene" id="Pp3c21_18660V3.2">
    <property type="protein sequence ID" value="Pp3c21_18660V3.2"/>
    <property type="gene ID" value="Pp3c21_18660"/>
</dbReference>
<dbReference type="SUPFAM" id="SSF47699">
    <property type="entry name" value="Bifunctional inhibitor/lipid-transfer protein/seed storage 2S albumin"/>
    <property type="match status" value="1"/>
</dbReference>
<dbReference type="KEGG" id="ppp:112274100"/>
<reference evidence="3 5" key="1">
    <citation type="journal article" date="2008" name="Science">
        <title>The Physcomitrella genome reveals evolutionary insights into the conquest of land by plants.</title>
        <authorList>
            <person name="Rensing S."/>
            <person name="Lang D."/>
            <person name="Zimmer A."/>
            <person name="Terry A."/>
            <person name="Salamov A."/>
            <person name="Shapiro H."/>
            <person name="Nishiyama T."/>
            <person name="Perroud P.-F."/>
            <person name="Lindquist E."/>
            <person name="Kamisugi Y."/>
            <person name="Tanahashi T."/>
            <person name="Sakakibara K."/>
            <person name="Fujita T."/>
            <person name="Oishi K."/>
            <person name="Shin-I T."/>
            <person name="Kuroki Y."/>
            <person name="Toyoda A."/>
            <person name="Suzuki Y."/>
            <person name="Hashimoto A."/>
            <person name="Yamaguchi K."/>
            <person name="Sugano A."/>
            <person name="Kohara Y."/>
            <person name="Fujiyama A."/>
            <person name="Anterola A."/>
            <person name="Aoki S."/>
            <person name="Ashton N."/>
            <person name="Barbazuk W.B."/>
            <person name="Barker E."/>
            <person name="Bennetzen J."/>
            <person name="Bezanilla M."/>
            <person name="Blankenship R."/>
            <person name="Cho S.H."/>
            <person name="Dutcher S."/>
            <person name="Estelle M."/>
            <person name="Fawcett J.A."/>
            <person name="Gundlach H."/>
            <person name="Hanada K."/>
            <person name="Heyl A."/>
            <person name="Hicks K.A."/>
            <person name="Hugh J."/>
            <person name="Lohr M."/>
            <person name="Mayer K."/>
            <person name="Melkozernov A."/>
            <person name="Murata T."/>
            <person name="Nelson D."/>
            <person name="Pils B."/>
            <person name="Prigge M."/>
            <person name="Reiss B."/>
            <person name="Renner T."/>
            <person name="Rombauts S."/>
            <person name="Rushton P."/>
            <person name="Sanderfoot A."/>
            <person name="Schween G."/>
            <person name="Shiu S.-H."/>
            <person name="Stueber K."/>
            <person name="Theodoulou F.L."/>
            <person name="Tu H."/>
            <person name="Van de Peer Y."/>
            <person name="Verrier P.J."/>
            <person name="Waters E."/>
            <person name="Wood A."/>
            <person name="Yang L."/>
            <person name="Cove D."/>
            <person name="Cuming A."/>
            <person name="Hasebe M."/>
            <person name="Lucas S."/>
            <person name="Mishler D.B."/>
            <person name="Reski R."/>
            <person name="Grigoriev I."/>
            <person name="Quatrano R.S."/>
            <person name="Boore J.L."/>
        </authorList>
    </citation>
    <scope>NUCLEOTIDE SEQUENCE [LARGE SCALE GENOMIC DNA]</scope>
    <source>
        <strain evidence="4 5">cv. Gransden 2004</strain>
    </source>
</reference>
<dbReference type="InterPro" id="IPR036312">
    <property type="entry name" value="Bifun_inhib/LTP/seed_sf"/>
</dbReference>
<reference evidence="3 5" key="2">
    <citation type="journal article" date="2018" name="Plant J.">
        <title>The Physcomitrella patens chromosome-scale assembly reveals moss genome structure and evolution.</title>
        <authorList>
            <person name="Lang D."/>
            <person name="Ullrich K.K."/>
            <person name="Murat F."/>
            <person name="Fuchs J."/>
            <person name="Jenkins J."/>
            <person name="Haas F.B."/>
            <person name="Piednoel M."/>
            <person name="Gundlach H."/>
            <person name="Van Bel M."/>
            <person name="Meyberg R."/>
            <person name="Vives C."/>
            <person name="Morata J."/>
            <person name="Symeonidi A."/>
            <person name="Hiss M."/>
            <person name="Muchero W."/>
            <person name="Kamisugi Y."/>
            <person name="Saleh O."/>
            <person name="Blanc G."/>
            <person name="Decker E.L."/>
            <person name="van Gessel N."/>
            <person name="Grimwood J."/>
            <person name="Hayes R.D."/>
            <person name="Graham S.W."/>
            <person name="Gunter L.E."/>
            <person name="McDaniel S.F."/>
            <person name="Hoernstein S.N.W."/>
            <person name="Larsson A."/>
            <person name="Li F.W."/>
            <person name="Perroud P.F."/>
            <person name="Phillips J."/>
            <person name="Ranjan P."/>
            <person name="Rokshar D.S."/>
            <person name="Rothfels C.J."/>
            <person name="Schneider L."/>
            <person name="Shu S."/>
            <person name="Stevenson D.W."/>
            <person name="Thummler F."/>
            <person name="Tillich M."/>
            <person name="Villarreal Aguilar J.C."/>
            <person name="Widiez T."/>
            <person name="Wong G.K."/>
            <person name="Wymore A."/>
            <person name="Zhang Y."/>
            <person name="Zimmer A.D."/>
            <person name="Quatrano R.S."/>
            <person name="Mayer K.F.X."/>
            <person name="Goodstein D."/>
            <person name="Casacuberta J.M."/>
            <person name="Vandepoele K."/>
            <person name="Reski R."/>
            <person name="Cuming A.C."/>
            <person name="Tuskan G.A."/>
            <person name="Maumus F."/>
            <person name="Salse J."/>
            <person name="Schmutz J."/>
            <person name="Rensing S.A."/>
        </authorList>
    </citation>
    <scope>NUCLEOTIDE SEQUENCE [LARGE SCALE GENOMIC DNA]</scope>
    <source>
        <strain evidence="4 5">cv. Gransden 2004</strain>
    </source>
</reference>
<proteinExistence type="predicted"/>
<evidence type="ECO:0000313" key="4">
    <source>
        <dbReference type="EnsemblPlants" id="Pp3c21_18660V3.1"/>
    </source>
</evidence>
<dbReference type="AlphaFoldDB" id="A0A2K1ISK1"/>
<dbReference type="SMART" id="SM00499">
    <property type="entry name" value="AAI"/>
    <property type="match status" value="1"/>
</dbReference>
<dbReference type="Gene3D" id="1.10.110.10">
    <property type="entry name" value="Plant lipid-transfer and hydrophobic proteins"/>
    <property type="match status" value="1"/>
</dbReference>
<dbReference type="RefSeq" id="XP_024359031.1">
    <property type="nucleotide sequence ID" value="XM_024503263.2"/>
</dbReference>
<organism evidence="3">
    <name type="scientific">Physcomitrium patens</name>
    <name type="common">Spreading-leaved earth moss</name>
    <name type="synonym">Physcomitrella patens</name>
    <dbReference type="NCBI Taxonomy" id="3218"/>
    <lineage>
        <taxon>Eukaryota</taxon>
        <taxon>Viridiplantae</taxon>
        <taxon>Streptophyta</taxon>
        <taxon>Embryophyta</taxon>
        <taxon>Bryophyta</taxon>
        <taxon>Bryophytina</taxon>
        <taxon>Bryopsida</taxon>
        <taxon>Funariidae</taxon>
        <taxon>Funariales</taxon>
        <taxon>Funariaceae</taxon>
        <taxon>Physcomitrium</taxon>
    </lineage>
</organism>
<dbReference type="EnsemblPlants" id="Pp3c21_18660V3.2">
    <property type="protein sequence ID" value="Pp3c21_18660V3.2"/>
    <property type="gene ID" value="Pp3c21_18660"/>
</dbReference>
<evidence type="ECO:0000256" key="1">
    <source>
        <dbReference type="SAM" id="SignalP"/>
    </source>
</evidence>
<dbReference type="PANTHER" id="PTHR33122">
    <property type="entry name" value="LIPID BINDING PROTEIN-RELATED"/>
    <property type="match status" value="1"/>
</dbReference>
<dbReference type="FunCoup" id="A0A2K1ISK1">
    <property type="interactions" value="203"/>
</dbReference>
<dbReference type="Proteomes" id="UP000006727">
    <property type="component" value="Chromosome 21"/>
</dbReference>
<dbReference type="Gramene" id="Pp3c21_18660V3.1">
    <property type="protein sequence ID" value="Pp3c21_18660V3.1"/>
    <property type="gene ID" value="Pp3c21_18660"/>
</dbReference>
<dbReference type="EnsemblPlants" id="Pp3c21_18660V3.1">
    <property type="protein sequence ID" value="Pp3c21_18660V3.1"/>
    <property type="gene ID" value="Pp3c21_18660"/>
</dbReference>
<dbReference type="GeneID" id="112274100"/>
<feature type="domain" description="Bifunctional inhibitor/plant lipid transfer protein/seed storage helical" evidence="2">
    <location>
        <begin position="28"/>
        <end position="103"/>
    </location>
</feature>
<gene>
    <name evidence="4" type="primary">LOC112274100</name>
    <name evidence="3" type="ORF">PHYPA_026364</name>
</gene>
<dbReference type="GO" id="GO:0009627">
    <property type="term" value="P:systemic acquired resistance"/>
    <property type="evidence" value="ECO:0007669"/>
    <property type="project" value="InterPro"/>
</dbReference>
<dbReference type="EMBL" id="ABEU02000021">
    <property type="protein sequence ID" value="PNR32238.1"/>
    <property type="molecule type" value="Genomic_DNA"/>
</dbReference>
<evidence type="ECO:0000313" key="5">
    <source>
        <dbReference type="Proteomes" id="UP000006727"/>
    </source>
</evidence>
<sequence length="112" mass="11727">MANSSAVLVLLVVTLLVATLLKETQAACGSSYDLAACLPAAESDIQPSAQCCTQLSSYLATDTPEECLCQTAYSPFFQSGADIQFAIKIPQKCNLSYRAGIQCNGNTIPGGQ</sequence>
<dbReference type="InterPro" id="IPR039265">
    <property type="entry name" value="DIR1-like"/>
</dbReference>
<dbReference type="CDD" id="cd00010">
    <property type="entry name" value="AAI_LTSS"/>
    <property type="match status" value="1"/>
</dbReference>
<dbReference type="InterPro" id="IPR016140">
    <property type="entry name" value="Bifunc_inhib/LTP/seed_store"/>
</dbReference>